<feature type="compositionally biased region" description="Basic and acidic residues" evidence="3">
    <location>
        <begin position="471"/>
        <end position="480"/>
    </location>
</feature>
<evidence type="ECO:0000256" key="1">
    <source>
        <dbReference type="ARBA" id="ARBA00023125"/>
    </source>
</evidence>
<reference evidence="5 6" key="1">
    <citation type="submission" date="2019-09" db="EMBL/GenBank/DDBJ databases">
        <title>A chromosome-level genome assembly of the Chinese tupelo Nyssa sinensis.</title>
        <authorList>
            <person name="Yang X."/>
            <person name="Kang M."/>
            <person name="Yang Y."/>
            <person name="Xiong H."/>
            <person name="Wang M."/>
            <person name="Zhang Z."/>
            <person name="Wang Z."/>
            <person name="Wu H."/>
            <person name="Ma T."/>
            <person name="Liu J."/>
            <person name="Xi Z."/>
        </authorList>
    </citation>
    <scope>NUCLEOTIDE SEQUENCE [LARGE SCALE GENOMIC DNA]</scope>
    <source>
        <strain evidence="5">J267</strain>
        <tissue evidence="5">Leaf</tissue>
    </source>
</reference>
<dbReference type="OrthoDB" id="1928519at2759"/>
<dbReference type="AlphaFoldDB" id="A0A5J5B8B6"/>
<dbReference type="PROSITE" id="PS50103">
    <property type="entry name" value="ZF_C3H1"/>
    <property type="match status" value="1"/>
</dbReference>
<dbReference type="InterPro" id="IPR000571">
    <property type="entry name" value="Znf_CCCH"/>
</dbReference>
<accession>A0A5J5B8B6</accession>
<organism evidence="5 6">
    <name type="scientific">Nyssa sinensis</name>
    <dbReference type="NCBI Taxonomy" id="561372"/>
    <lineage>
        <taxon>Eukaryota</taxon>
        <taxon>Viridiplantae</taxon>
        <taxon>Streptophyta</taxon>
        <taxon>Embryophyta</taxon>
        <taxon>Tracheophyta</taxon>
        <taxon>Spermatophyta</taxon>
        <taxon>Magnoliopsida</taxon>
        <taxon>eudicotyledons</taxon>
        <taxon>Gunneridae</taxon>
        <taxon>Pentapetalae</taxon>
        <taxon>asterids</taxon>
        <taxon>Cornales</taxon>
        <taxon>Nyssaceae</taxon>
        <taxon>Nyssa</taxon>
    </lineage>
</organism>
<evidence type="ECO:0000256" key="3">
    <source>
        <dbReference type="SAM" id="MobiDB-lite"/>
    </source>
</evidence>
<evidence type="ECO:0000256" key="2">
    <source>
        <dbReference type="PROSITE-ProRule" id="PRU00723"/>
    </source>
</evidence>
<sequence>MRGLPKSKRVSWASDEILCQVRLFLLEESPSQVGLGVQDHLQAKMSLLLHSTGVGADDNLPPGFERAHPTILLRNELSQIPHVTWKCPPRFVLDVTWRVVAGEESKEVEVQTQREMRMLEAVYPRTSAIPPNSSVLTCVEDSYHNDQHTPLIPITSIEDEDAAADTSFDSMTSNIIAMSSHPPQLAPGNFPASQCGATYSNPPTNGNPAAVMALGVEPSVAVPAYAALNAVMSNNDQGNLIDGDLLAKILSEPQLIEKLVTDHGAAINPQIIPKPTSPGTTSSDLPSVHINRTEVGAPSLATSTHLQILPKPRLPGMTSSDLPSVHINRTEVRAPSLAATSSGPFYSPANRAGPSLKPQRPPEVVPVRATPAGALEVKDINYYKSLIQQHGGERQEILPQFGSRHTHQLVANLESVNTPKPRDSKPKIMKPCIYYNSSRGCRHGANCSYQHDAPSQQRVSSMPEVQSAKRIKVDREITGT</sequence>
<dbReference type="PANTHER" id="PTHR33400">
    <property type="entry name" value="ZINC FINGER CCCH DOMAIN-CONTAINING PROTEIN 6-RELATED"/>
    <property type="match status" value="1"/>
</dbReference>
<keyword evidence="2" id="KW-0862">Zinc</keyword>
<dbReference type="Proteomes" id="UP000325577">
    <property type="component" value="Linkage Group LG14"/>
</dbReference>
<proteinExistence type="predicted"/>
<keyword evidence="1" id="KW-0238">DNA-binding</keyword>
<gene>
    <name evidence="5" type="ORF">F0562_025536</name>
</gene>
<dbReference type="GO" id="GO:0003677">
    <property type="term" value="F:DNA binding"/>
    <property type="evidence" value="ECO:0007669"/>
    <property type="project" value="UniProtKB-KW"/>
</dbReference>
<evidence type="ECO:0000259" key="4">
    <source>
        <dbReference type="PROSITE" id="PS50103"/>
    </source>
</evidence>
<dbReference type="GO" id="GO:0008270">
    <property type="term" value="F:zinc ion binding"/>
    <property type="evidence" value="ECO:0007669"/>
    <property type="project" value="UniProtKB-KW"/>
</dbReference>
<keyword evidence="2" id="KW-0479">Metal-binding</keyword>
<feature type="compositionally biased region" description="Polar residues" evidence="3">
    <location>
        <begin position="453"/>
        <end position="464"/>
    </location>
</feature>
<name>A0A5J5B8B6_9ASTE</name>
<protein>
    <recommendedName>
        <fullName evidence="4">C3H1-type domain-containing protein</fullName>
    </recommendedName>
</protein>
<feature type="zinc finger region" description="C3H1-type" evidence="2">
    <location>
        <begin position="426"/>
        <end position="454"/>
    </location>
</feature>
<feature type="domain" description="C3H1-type" evidence="4">
    <location>
        <begin position="426"/>
        <end position="454"/>
    </location>
</feature>
<feature type="region of interest" description="Disordered" evidence="3">
    <location>
        <begin position="453"/>
        <end position="480"/>
    </location>
</feature>
<evidence type="ECO:0000313" key="5">
    <source>
        <dbReference type="EMBL" id="KAA8538844.1"/>
    </source>
</evidence>
<keyword evidence="2" id="KW-0863">Zinc-finger</keyword>
<dbReference type="EMBL" id="CM018037">
    <property type="protein sequence ID" value="KAA8538844.1"/>
    <property type="molecule type" value="Genomic_DNA"/>
</dbReference>
<keyword evidence="6" id="KW-1185">Reference proteome</keyword>
<dbReference type="PANTHER" id="PTHR33400:SF2">
    <property type="entry name" value="ZINC FINGER CCCH DOMAIN-CONTAINING PROTEIN 6"/>
    <property type="match status" value="1"/>
</dbReference>
<feature type="region of interest" description="Disordered" evidence="3">
    <location>
        <begin position="338"/>
        <end position="364"/>
    </location>
</feature>
<evidence type="ECO:0000313" key="6">
    <source>
        <dbReference type="Proteomes" id="UP000325577"/>
    </source>
</evidence>